<name>A0A0R3SWG3_HYMDI</name>
<evidence type="ECO:0000313" key="1">
    <source>
        <dbReference type="WBParaSite" id="HDID_0001002201-mRNA-1"/>
    </source>
</evidence>
<protein>
    <submittedName>
        <fullName evidence="1">Reverse transcriptase domain-containing protein</fullName>
    </submittedName>
</protein>
<dbReference type="InterPro" id="IPR043128">
    <property type="entry name" value="Rev_trsase/Diguanyl_cyclase"/>
</dbReference>
<dbReference type="InterPro" id="IPR043502">
    <property type="entry name" value="DNA/RNA_pol_sf"/>
</dbReference>
<sequence length="201" mass="22204">LMWKLRCIMTYLDISISTTAYEADSQLNPLGLDWLDQFGLLDLPINVVCNCACPATSTTYFRAKMMVPRFSETALIIVVLEKTNGTIRLYAAYSAGPNAALGPNCYPLVVPDDVFSISNGGRCFTKFDLAKAYLKIEVSPGSRELLTINTHCGLYQYTELSVDVKTTPANFNVGRLSRLNCNQKCRDEGTVIASLTMEDDT</sequence>
<accession>A0A0R3SWG3</accession>
<dbReference type="STRING" id="6216.A0A0R3SWG3"/>
<dbReference type="Gene3D" id="3.30.70.270">
    <property type="match status" value="1"/>
</dbReference>
<dbReference type="PANTHER" id="PTHR37984:SF5">
    <property type="entry name" value="PROTEIN NYNRIN-LIKE"/>
    <property type="match status" value="1"/>
</dbReference>
<proteinExistence type="predicted"/>
<dbReference type="SUPFAM" id="SSF56672">
    <property type="entry name" value="DNA/RNA polymerases"/>
    <property type="match status" value="1"/>
</dbReference>
<dbReference type="AlphaFoldDB" id="A0A0R3SWG3"/>
<dbReference type="InterPro" id="IPR050951">
    <property type="entry name" value="Retrovirus_Pol_polyprotein"/>
</dbReference>
<dbReference type="WBParaSite" id="HDID_0001002201-mRNA-1">
    <property type="protein sequence ID" value="HDID_0001002201-mRNA-1"/>
    <property type="gene ID" value="HDID_0001002201"/>
</dbReference>
<reference evidence="1" key="1">
    <citation type="submission" date="2017-02" db="UniProtKB">
        <authorList>
            <consortium name="WormBaseParasite"/>
        </authorList>
    </citation>
    <scope>IDENTIFICATION</scope>
</reference>
<organism evidence="1">
    <name type="scientific">Hymenolepis diminuta</name>
    <name type="common">Rat tapeworm</name>
    <dbReference type="NCBI Taxonomy" id="6216"/>
    <lineage>
        <taxon>Eukaryota</taxon>
        <taxon>Metazoa</taxon>
        <taxon>Spiralia</taxon>
        <taxon>Lophotrochozoa</taxon>
        <taxon>Platyhelminthes</taxon>
        <taxon>Cestoda</taxon>
        <taxon>Eucestoda</taxon>
        <taxon>Cyclophyllidea</taxon>
        <taxon>Hymenolepididae</taxon>
        <taxon>Hymenolepis</taxon>
    </lineage>
</organism>
<dbReference type="Gene3D" id="3.10.10.10">
    <property type="entry name" value="HIV Type 1 Reverse Transcriptase, subunit A, domain 1"/>
    <property type="match status" value="1"/>
</dbReference>
<dbReference type="PANTHER" id="PTHR37984">
    <property type="entry name" value="PROTEIN CBG26694"/>
    <property type="match status" value="1"/>
</dbReference>